<proteinExistence type="predicted"/>
<name>X1I3M3_9ZZZZ</name>
<sequence length="174" mass="19016">MRKNTLYGRRLYGDIGPSNIDPVRRLMGRIIAPAVSITGEYQDYDQEDVTQNFTIGSRMQVDDRVFYYSEAAAAIAYPYQFRLCVSTDQILAANDCLSETATTVLGTTVQLAVAGFQGGVVPEDDLAGGYVECNSAGQYAWRRIVSNLVAVGNSCVITVDRPFGFIFPIGAQFS</sequence>
<comment type="caution">
    <text evidence="1">The sequence shown here is derived from an EMBL/GenBank/DDBJ whole genome shotgun (WGS) entry which is preliminary data.</text>
</comment>
<organism evidence="1">
    <name type="scientific">marine sediment metagenome</name>
    <dbReference type="NCBI Taxonomy" id="412755"/>
    <lineage>
        <taxon>unclassified sequences</taxon>
        <taxon>metagenomes</taxon>
        <taxon>ecological metagenomes</taxon>
    </lineage>
</organism>
<dbReference type="EMBL" id="BARU01041626">
    <property type="protein sequence ID" value="GAH76976.1"/>
    <property type="molecule type" value="Genomic_DNA"/>
</dbReference>
<accession>X1I3M3</accession>
<gene>
    <name evidence="1" type="ORF">S03H2_64137</name>
</gene>
<dbReference type="AlphaFoldDB" id="X1I3M3"/>
<protein>
    <submittedName>
        <fullName evidence="1">Uncharacterized protein</fullName>
    </submittedName>
</protein>
<reference evidence="1" key="1">
    <citation type="journal article" date="2014" name="Front. Microbiol.">
        <title>High frequency of phylogenetically diverse reductive dehalogenase-homologous genes in deep subseafloor sedimentary metagenomes.</title>
        <authorList>
            <person name="Kawai M."/>
            <person name="Futagami T."/>
            <person name="Toyoda A."/>
            <person name="Takaki Y."/>
            <person name="Nishi S."/>
            <person name="Hori S."/>
            <person name="Arai W."/>
            <person name="Tsubouchi T."/>
            <person name="Morono Y."/>
            <person name="Uchiyama I."/>
            <person name="Ito T."/>
            <person name="Fujiyama A."/>
            <person name="Inagaki F."/>
            <person name="Takami H."/>
        </authorList>
    </citation>
    <scope>NUCLEOTIDE SEQUENCE</scope>
    <source>
        <strain evidence="1">Expedition CK06-06</strain>
    </source>
</reference>
<feature type="non-terminal residue" evidence="1">
    <location>
        <position position="174"/>
    </location>
</feature>
<evidence type="ECO:0000313" key="1">
    <source>
        <dbReference type="EMBL" id="GAH76976.1"/>
    </source>
</evidence>